<reference evidence="1" key="1">
    <citation type="journal article" date="2020" name="Stud. Mycol.">
        <title>101 Dothideomycetes genomes: a test case for predicting lifestyles and emergence of pathogens.</title>
        <authorList>
            <person name="Haridas S."/>
            <person name="Albert R."/>
            <person name="Binder M."/>
            <person name="Bloem J."/>
            <person name="Labutti K."/>
            <person name="Salamov A."/>
            <person name="Andreopoulos B."/>
            <person name="Baker S."/>
            <person name="Barry K."/>
            <person name="Bills G."/>
            <person name="Bluhm B."/>
            <person name="Cannon C."/>
            <person name="Castanera R."/>
            <person name="Culley D."/>
            <person name="Daum C."/>
            <person name="Ezra D."/>
            <person name="Gonzalez J."/>
            <person name="Henrissat B."/>
            <person name="Kuo A."/>
            <person name="Liang C."/>
            <person name="Lipzen A."/>
            <person name="Lutzoni F."/>
            <person name="Magnuson J."/>
            <person name="Mondo S."/>
            <person name="Nolan M."/>
            <person name="Ohm R."/>
            <person name="Pangilinan J."/>
            <person name="Park H.-J."/>
            <person name="Ramirez L."/>
            <person name="Alfaro M."/>
            <person name="Sun H."/>
            <person name="Tritt A."/>
            <person name="Yoshinaga Y."/>
            <person name="Zwiers L.-H."/>
            <person name="Turgeon B."/>
            <person name="Goodwin S."/>
            <person name="Spatafora J."/>
            <person name="Crous P."/>
            <person name="Grigoriev I."/>
        </authorList>
    </citation>
    <scope>NUCLEOTIDE SEQUENCE</scope>
    <source>
        <strain evidence="1">CBS 175.79</strain>
    </source>
</reference>
<accession>A0A6A5XDV1</accession>
<dbReference type="AlphaFoldDB" id="A0A6A5XDV1"/>
<proteinExistence type="predicted"/>
<dbReference type="RefSeq" id="XP_033379326.1">
    <property type="nucleotide sequence ID" value="XM_033532393.1"/>
</dbReference>
<evidence type="ECO:0000313" key="1">
    <source>
        <dbReference type="EMBL" id="KAF2010987.1"/>
    </source>
</evidence>
<gene>
    <name evidence="1" type="ORF">BU24DRAFT_466732</name>
</gene>
<evidence type="ECO:0000313" key="2">
    <source>
        <dbReference type="Proteomes" id="UP000799778"/>
    </source>
</evidence>
<organism evidence="1 2">
    <name type="scientific">Aaosphaeria arxii CBS 175.79</name>
    <dbReference type="NCBI Taxonomy" id="1450172"/>
    <lineage>
        <taxon>Eukaryota</taxon>
        <taxon>Fungi</taxon>
        <taxon>Dikarya</taxon>
        <taxon>Ascomycota</taxon>
        <taxon>Pezizomycotina</taxon>
        <taxon>Dothideomycetes</taxon>
        <taxon>Pleosporomycetidae</taxon>
        <taxon>Pleosporales</taxon>
        <taxon>Pleosporales incertae sedis</taxon>
        <taxon>Aaosphaeria</taxon>
    </lineage>
</organism>
<name>A0A6A5XDV1_9PLEO</name>
<dbReference type="EMBL" id="ML978075">
    <property type="protein sequence ID" value="KAF2010987.1"/>
    <property type="molecule type" value="Genomic_DNA"/>
</dbReference>
<dbReference type="GeneID" id="54289790"/>
<dbReference type="OrthoDB" id="3707219at2759"/>
<sequence length="64" mass="6942">MPAAAKSFWPALVGFVACSFTYTTVVARQEGRAMTGAMDRFEQQKLRGETALYGGSNLLEPIAK</sequence>
<protein>
    <submittedName>
        <fullName evidence="1">Uncharacterized protein</fullName>
    </submittedName>
</protein>
<dbReference type="PROSITE" id="PS51257">
    <property type="entry name" value="PROKAR_LIPOPROTEIN"/>
    <property type="match status" value="1"/>
</dbReference>
<dbReference type="Proteomes" id="UP000799778">
    <property type="component" value="Unassembled WGS sequence"/>
</dbReference>
<keyword evidence="2" id="KW-1185">Reference proteome</keyword>